<proteinExistence type="predicted"/>
<feature type="region of interest" description="Disordered" evidence="1">
    <location>
        <begin position="708"/>
        <end position="742"/>
    </location>
</feature>
<accession>A0ABP7K0A3</accession>
<feature type="compositionally biased region" description="Low complexity" evidence="1">
    <location>
        <begin position="265"/>
        <end position="276"/>
    </location>
</feature>
<gene>
    <name evidence="3" type="ORF">GCM10022404_07130</name>
</gene>
<reference evidence="4" key="1">
    <citation type="journal article" date="2019" name="Int. J. Syst. Evol. Microbiol.">
        <title>The Global Catalogue of Microorganisms (GCM) 10K type strain sequencing project: providing services to taxonomists for standard genome sequencing and annotation.</title>
        <authorList>
            <consortium name="The Broad Institute Genomics Platform"/>
            <consortium name="The Broad Institute Genome Sequencing Center for Infectious Disease"/>
            <person name="Wu L."/>
            <person name="Ma J."/>
        </authorList>
    </citation>
    <scope>NUCLEOTIDE SEQUENCE [LARGE SCALE GENOMIC DNA]</scope>
    <source>
        <strain evidence="4">JCM 17190</strain>
    </source>
</reference>
<feature type="signal peptide" evidence="2">
    <location>
        <begin position="1"/>
        <end position="18"/>
    </location>
</feature>
<feature type="compositionally biased region" description="Polar residues" evidence="1">
    <location>
        <begin position="708"/>
        <end position="727"/>
    </location>
</feature>
<keyword evidence="4" id="KW-1185">Reference proteome</keyword>
<evidence type="ECO:0000256" key="1">
    <source>
        <dbReference type="SAM" id="MobiDB-lite"/>
    </source>
</evidence>
<dbReference type="RefSeq" id="WP_344843564.1">
    <property type="nucleotide sequence ID" value="NZ_BAABDF010000003.1"/>
</dbReference>
<feature type="region of interest" description="Disordered" evidence="1">
    <location>
        <begin position="252"/>
        <end position="281"/>
    </location>
</feature>
<sequence>MRQLLLILCMCFPTFAWGDQITVRSGEHADFSRLVMSFPDDVLWEVGRSDEDYVFNLLEGDHTFDVSEVFRLIPKSRIQSVQTDNHTLVLSVSGNVHADAFDLAGGRVVIDIKDGAARVGSEFEKPLVMDEAEAEPIVTAITEPEYAPEAGTTDHRISFAEQSDFQNTRMSDTLTIPARKKPFSLPILVEDRPQPKTLLDTIISLDNGQEEHSVDPDSADRESDFRSRVGSMISDAISDGLLQPDVRDNDVSTLTQSEAEPPTSAPEVEVATAEEVQTPRSHLQIRSATGEEVGLGITTPRVTPEGVQCLADRVVDIGSWGPAPNEAIIFSELRTQLLAEFDEPDPEAVEKLVQYYLFLTFGAEAKNALSSLDVPIDNADIYRDLADILDSGAARSNSRLHSQLQCPGPASLWAIMAAHDISPSDEIDNRQILATVIALPVHLRDFLAPMLADRFFRAGDFEMAKSIQQAVQRFQPMDANSFELLDAEFSLAEGQPDHAVNQFEAILASDGENAAVALVRAIDTQVAQGLPVPAETVDTARAFAAEFTGDPLEPELLAAIVKARVASGDAHGALRSLLHKDAGHGFTSETKADLLAYSLEQTADVSSDVQFLSVLLADTDALSHTKFSRDAAFASATRLLNLGFPETAAALTGNLDETRSEDRELAARIAIANGSGVGALAWVKNVESDAATKIREDAFALMGVTSGNTQTSGLEQPESNSALQSGNGIAPPTDSAQSDDPTIAQAEALLAGSLGRSERVQQLLSQ</sequence>
<dbReference type="Proteomes" id="UP001399917">
    <property type="component" value="Unassembled WGS sequence"/>
</dbReference>
<keyword evidence="2" id="KW-0732">Signal</keyword>
<name>A0ABP7K0A3_9RHOB</name>
<organism evidence="3 4">
    <name type="scientific">Celeribacter arenosi</name>
    <dbReference type="NCBI Taxonomy" id="792649"/>
    <lineage>
        <taxon>Bacteria</taxon>
        <taxon>Pseudomonadati</taxon>
        <taxon>Pseudomonadota</taxon>
        <taxon>Alphaproteobacteria</taxon>
        <taxon>Rhodobacterales</taxon>
        <taxon>Roseobacteraceae</taxon>
        <taxon>Celeribacter</taxon>
    </lineage>
</organism>
<feature type="chain" id="PRO_5045315984" description="FecR protein domain-containing protein" evidence="2">
    <location>
        <begin position="19"/>
        <end position="766"/>
    </location>
</feature>
<evidence type="ECO:0000256" key="2">
    <source>
        <dbReference type="SAM" id="SignalP"/>
    </source>
</evidence>
<dbReference type="EMBL" id="BAABDF010000003">
    <property type="protein sequence ID" value="GAA3858910.1"/>
    <property type="molecule type" value="Genomic_DNA"/>
</dbReference>
<comment type="caution">
    <text evidence="3">The sequence shown here is derived from an EMBL/GenBank/DDBJ whole genome shotgun (WGS) entry which is preliminary data.</text>
</comment>
<protein>
    <recommendedName>
        <fullName evidence="5">FecR protein domain-containing protein</fullName>
    </recommendedName>
</protein>
<evidence type="ECO:0000313" key="3">
    <source>
        <dbReference type="EMBL" id="GAA3858910.1"/>
    </source>
</evidence>
<evidence type="ECO:0008006" key="5">
    <source>
        <dbReference type="Google" id="ProtNLM"/>
    </source>
</evidence>
<evidence type="ECO:0000313" key="4">
    <source>
        <dbReference type="Proteomes" id="UP001399917"/>
    </source>
</evidence>